<evidence type="ECO:0000313" key="2">
    <source>
        <dbReference type="EMBL" id="PPQ66512.1"/>
    </source>
</evidence>
<feature type="region of interest" description="Disordered" evidence="1">
    <location>
        <begin position="108"/>
        <end position="131"/>
    </location>
</feature>
<keyword evidence="3" id="KW-1185">Reference proteome</keyword>
<accession>A0A409VJR5</accession>
<feature type="compositionally biased region" description="Polar residues" evidence="1">
    <location>
        <begin position="356"/>
        <end position="367"/>
    </location>
</feature>
<reference evidence="2 3" key="1">
    <citation type="journal article" date="2018" name="Evol. Lett.">
        <title>Horizontal gene cluster transfer increased hallucinogenic mushroom diversity.</title>
        <authorList>
            <person name="Reynolds H.T."/>
            <person name="Vijayakumar V."/>
            <person name="Gluck-Thaler E."/>
            <person name="Korotkin H.B."/>
            <person name="Matheny P.B."/>
            <person name="Slot J.C."/>
        </authorList>
    </citation>
    <scope>NUCLEOTIDE SEQUENCE [LARGE SCALE GENOMIC DNA]</scope>
    <source>
        <strain evidence="2 3">2629</strain>
    </source>
</reference>
<gene>
    <name evidence="2" type="ORF">CVT24_007061</name>
</gene>
<dbReference type="InParanoid" id="A0A409VJR5"/>
<dbReference type="Proteomes" id="UP000284842">
    <property type="component" value="Unassembled WGS sequence"/>
</dbReference>
<sequence>MANPYLPIERLIVTPSHRPQQPFIPEHPTYDPYGIDLHDLASLLSGTSIHRDSLSGSPHQQSPPTRHQDSSRHRPRPIIMHDLRRYPGSTIASNNPANLAATNSFSTISQAGSRSSSAPPMNPSSVRGNTTLPLRSASVAPRSASVVSAPRHSYVDNIGDEENDQNASLVLPVQPPWTHAPPNGTLDEMAAPRISAYNLSPNKTAFGSVMGRASLATPAHPAHFQGQFGPKNRKKSFTYNVSTSGTPITHSQVTRKLSPGSERAKPGDLYMHLIVYPRDSGRNDRISCWQVTHDEDGLPVWNNITRHYLRNDGLVNHPASEASSYLLHCRTDFTPNYISPMTFRKYKAQWEQTLSGSAPSSYQSGASVSGHDHRRSRSVSFSVPDSEDDDDNLEYMDVEPN</sequence>
<name>A0A409VJR5_9AGAR</name>
<organism evidence="2 3">
    <name type="scientific">Panaeolus cyanescens</name>
    <dbReference type="NCBI Taxonomy" id="181874"/>
    <lineage>
        <taxon>Eukaryota</taxon>
        <taxon>Fungi</taxon>
        <taxon>Dikarya</taxon>
        <taxon>Basidiomycota</taxon>
        <taxon>Agaricomycotina</taxon>
        <taxon>Agaricomycetes</taxon>
        <taxon>Agaricomycetidae</taxon>
        <taxon>Agaricales</taxon>
        <taxon>Agaricineae</taxon>
        <taxon>Galeropsidaceae</taxon>
        <taxon>Panaeolus</taxon>
    </lineage>
</organism>
<dbReference type="AlphaFoldDB" id="A0A409VJR5"/>
<feature type="region of interest" description="Disordered" evidence="1">
    <location>
        <begin position="49"/>
        <end position="76"/>
    </location>
</feature>
<feature type="compositionally biased region" description="Acidic residues" evidence="1">
    <location>
        <begin position="385"/>
        <end position="401"/>
    </location>
</feature>
<comment type="caution">
    <text evidence="2">The sequence shown here is derived from an EMBL/GenBank/DDBJ whole genome shotgun (WGS) entry which is preliminary data.</text>
</comment>
<feature type="compositionally biased region" description="Polar residues" evidence="1">
    <location>
        <begin position="49"/>
        <end position="65"/>
    </location>
</feature>
<dbReference type="EMBL" id="NHTK01006041">
    <property type="protein sequence ID" value="PPQ66512.1"/>
    <property type="molecule type" value="Genomic_DNA"/>
</dbReference>
<dbReference type="OrthoDB" id="3131555at2759"/>
<evidence type="ECO:0000256" key="1">
    <source>
        <dbReference type="SAM" id="MobiDB-lite"/>
    </source>
</evidence>
<feature type="region of interest" description="Disordered" evidence="1">
    <location>
        <begin position="356"/>
        <end position="401"/>
    </location>
</feature>
<protein>
    <submittedName>
        <fullName evidence="2">Uncharacterized protein</fullName>
    </submittedName>
</protein>
<evidence type="ECO:0000313" key="3">
    <source>
        <dbReference type="Proteomes" id="UP000284842"/>
    </source>
</evidence>
<proteinExistence type="predicted"/>